<dbReference type="GO" id="GO:0000270">
    <property type="term" value="P:peptidoglycan metabolic process"/>
    <property type="evidence" value="ECO:0007669"/>
    <property type="project" value="TreeGrafter"/>
</dbReference>
<sequence>MSLFLSKLLPLFFYPLGLSILLILIALVIFLGRNKRSRNASNVTSQATFKLFTKKKIIAALLGTALTVLCLGSNEFLSQLLVRSLEWQYLPKSNLPQVEAIVVLGGGTRPRLSPRPWYEVNEAGDRILYGSLLYKQGHAPLLVVTGGRAEWYGEGGNPESEDMAAIAEFVGVPSQAIIQESQSLNTRENAVNTKQILSKRGINQILLVTSALHMPRSMEIFRKVGFECIAAPTDFLAVQHENNKGWASILDLLPSAEALKNTTNAIKEYIGLFIYQMVGWA</sequence>
<dbReference type="InterPro" id="IPR014729">
    <property type="entry name" value="Rossmann-like_a/b/a_fold"/>
</dbReference>
<keyword evidence="4" id="KW-1185">Reference proteome</keyword>
<evidence type="ECO:0000256" key="1">
    <source>
        <dbReference type="SAM" id="Phobius"/>
    </source>
</evidence>
<dbReference type="AlphaFoldDB" id="A0A9X4MA72"/>
<dbReference type="Gene3D" id="3.40.50.620">
    <property type="entry name" value="HUPs"/>
    <property type="match status" value="1"/>
</dbReference>
<feature type="transmembrane region" description="Helical" evidence="1">
    <location>
        <begin position="12"/>
        <end position="32"/>
    </location>
</feature>
<dbReference type="Pfam" id="PF02698">
    <property type="entry name" value="DUF218"/>
    <property type="match status" value="1"/>
</dbReference>
<keyword evidence="1" id="KW-0472">Membrane</keyword>
<dbReference type="PROSITE" id="PS50206">
    <property type="entry name" value="RHODANESE_3"/>
    <property type="match status" value="1"/>
</dbReference>
<reference evidence="3" key="1">
    <citation type="submission" date="2019-05" db="EMBL/GenBank/DDBJ databases">
        <title>Whole genome sequencing of Pseudanabaena catenata USMAC16.</title>
        <authorList>
            <person name="Khan Z."/>
            <person name="Omar W.M."/>
            <person name="Convey P."/>
            <person name="Merican F."/>
            <person name="Najimudin N."/>
        </authorList>
    </citation>
    <scope>NUCLEOTIDE SEQUENCE</scope>
    <source>
        <strain evidence="3">USMAC16</strain>
    </source>
</reference>
<dbReference type="InterPro" id="IPR003848">
    <property type="entry name" value="DUF218"/>
</dbReference>
<dbReference type="PANTHER" id="PTHR30336">
    <property type="entry name" value="INNER MEMBRANE PROTEIN, PROBABLE PERMEASE"/>
    <property type="match status" value="1"/>
</dbReference>
<feature type="transmembrane region" description="Helical" evidence="1">
    <location>
        <begin position="57"/>
        <end position="77"/>
    </location>
</feature>
<feature type="domain" description="Rhodanese" evidence="2">
    <location>
        <begin position="132"/>
        <end position="160"/>
    </location>
</feature>
<accession>A0A9X4MA72</accession>
<dbReference type="GO" id="GO:0005886">
    <property type="term" value="C:plasma membrane"/>
    <property type="evidence" value="ECO:0007669"/>
    <property type="project" value="TreeGrafter"/>
</dbReference>
<evidence type="ECO:0000313" key="4">
    <source>
        <dbReference type="Proteomes" id="UP001152872"/>
    </source>
</evidence>
<dbReference type="InterPro" id="IPR051599">
    <property type="entry name" value="Cell_Envelope_Assoc"/>
</dbReference>
<name>A0A9X4MA72_9CYAN</name>
<dbReference type="PANTHER" id="PTHR30336:SF4">
    <property type="entry name" value="ENVELOPE BIOGENESIS FACTOR ELYC"/>
    <property type="match status" value="1"/>
</dbReference>
<evidence type="ECO:0000259" key="2">
    <source>
        <dbReference type="PROSITE" id="PS50206"/>
    </source>
</evidence>
<dbReference type="RefSeq" id="WP_009626729.1">
    <property type="nucleotide sequence ID" value="NZ_VBTY01000057.1"/>
</dbReference>
<organism evidence="3 4">
    <name type="scientific">Pseudanabaena catenata USMAC16</name>
    <dbReference type="NCBI Taxonomy" id="1855837"/>
    <lineage>
        <taxon>Bacteria</taxon>
        <taxon>Bacillati</taxon>
        <taxon>Cyanobacteriota</taxon>
        <taxon>Cyanophyceae</taxon>
        <taxon>Pseudanabaenales</taxon>
        <taxon>Pseudanabaenaceae</taxon>
        <taxon>Pseudanabaena</taxon>
    </lineage>
</organism>
<evidence type="ECO:0000313" key="3">
    <source>
        <dbReference type="EMBL" id="MDG3494645.1"/>
    </source>
</evidence>
<gene>
    <name evidence="3" type="ORF">FEV09_08735</name>
</gene>
<keyword evidence="1" id="KW-1133">Transmembrane helix</keyword>
<keyword evidence="1" id="KW-0812">Transmembrane</keyword>
<comment type="caution">
    <text evidence="3">The sequence shown here is derived from an EMBL/GenBank/DDBJ whole genome shotgun (WGS) entry which is preliminary data.</text>
</comment>
<dbReference type="InterPro" id="IPR001763">
    <property type="entry name" value="Rhodanese-like_dom"/>
</dbReference>
<protein>
    <submittedName>
        <fullName evidence="3">YdcF family protein</fullName>
    </submittedName>
</protein>
<dbReference type="EMBL" id="VBTY01000057">
    <property type="protein sequence ID" value="MDG3494645.1"/>
    <property type="molecule type" value="Genomic_DNA"/>
</dbReference>
<proteinExistence type="predicted"/>
<dbReference type="Proteomes" id="UP001152872">
    <property type="component" value="Unassembled WGS sequence"/>
</dbReference>
<dbReference type="GO" id="GO:0043164">
    <property type="term" value="P:Gram-negative-bacterium-type cell wall biogenesis"/>
    <property type="evidence" value="ECO:0007669"/>
    <property type="project" value="TreeGrafter"/>
</dbReference>
<dbReference type="CDD" id="cd06259">
    <property type="entry name" value="YdcF-like"/>
    <property type="match status" value="1"/>
</dbReference>